<dbReference type="CDD" id="cd12843">
    <property type="entry name" value="Bvu_2165_C_like"/>
    <property type="match status" value="1"/>
</dbReference>
<dbReference type="EMBL" id="QSRB01000009">
    <property type="protein sequence ID" value="RGK85038.1"/>
    <property type="molecule type" value="Genomic_DNA"/>
</dbReference>
<name>A0A3E4PYN6_BACUN</name>
<feature type="region of interest" description="Disordered" evidence="1">
    <location>
        <begin position="250"/>
        <end position="284"/>
    </location>
</feature>
<proteinExistence type="predicted"/>
<feature type="domain" description="DUF4469" evidence="2">
    <location>
        <begin position="160"/>
        <end position="242"/>
    </location>
</feature>
<evidence type="ECO:0000259" key="2">
    <source>
        <dbReference type="Pfam" id="PF14734"/>
    </source>
</evidence>
<dbReference type="InterPro" id="IPR027824">
    <property type="entry name" value="DUF4469"/>
</dbReference>
<dbReference type="Proteomes" id="UP000260874">
    <property type="component" value="Unassembled WGS sequence"/>
</dbReference>
<reference evidence="3 4" key="1">
    <citation type="submission" date="2018-08" db="EMBL/GenBank/DDBJ databases">
        <title>A genome reference for cultivated species of the human gut microbiota.</title>
        <authorList>
            <person name="Zou Y."/>
            <person name="Xue W."/>
            <person name="Luo G."/>
        </authorList>
    </citation>
    <scope>NUCLEOTIDE SEQUENCE [LARGE SCALE GENOMIC DNA]</scope>
    <source>
        <strain evidence="3 4">TF09-22</strain>
    </source>
</reference>
<comment type="caution">
    <text evidence="3">The sequence shown here is derived from an EMBL/GenBank/DDBJ whole genome shotgun (WGS) entry which is preliminary data.</text>
</comment>
<accession>A0A3E4PYN6</accession>
<dbReference type="Pfam" id="PF14734">
    <property type="entry name" value="DUF4469"/>
    <property type="match status" value="1"/>
</dbReference>
<evidence type="ECO:0000256" key="1">
    <source>
        <dbReference type="SAM" id="MobiDB-lite"/>
    </source>
</evidence>
<evidence type="ECO:0000313" key="3">
    <source>
        <dbReference type="EMBL" id="RGK85038.1"/>
    </source>
</evidence>
<organism evidence="3 4">
    <name type="scientific">Bacteroides uniformis</name>
    <dbReference type="NCBI Taxonomy" id="820"/>
    <lineage>
        <taxon>Bacteria</taxon>
        <taxon>Pseudomonadati</taxon>
        <taxon>Bacteroidota</taxon>
        <taxon>Bacteroidia</taxon>
        <taxon>Bacteroidales</taxon>
        <taxon>Bacteroidaceae</taxon>
        <taxon>Bacteroides</taxon>
    </lineage>
</organism>
<dbReference type="Gene3D" id="2.70.50.70">
    <property type="match status" value="1"/>
</dbReference>
<protein>
    <submittedName>
        <fullName evidence="3">DUF4469 domain-containing protein</fullName>
    </submittedName>
</protein>
<dbReference type="RefSeq" id="WP_052573186.1">
    <property type="nucleotide sequence ID" value="NZ_CALNHV010000003.1"/>
</dbReference>
<sequence>MAKTFTKLVSLVAYDATLTERTDDFYLRAKTMPDTVSLRDIAAEVATRLNRNEDEIFAVLNDAERVKADAVASSYIVSTPTALMRPCAGGTVLKSDLSQAIDRKKVKVYATLSMGPLLRTEMEGCRVELFTQPAVVGPLLNGAVAQTRAADGTVSTRAPQAGKNIRLTGRNIKLAGADASVGVTFTSVETPSKKVFVPLEDVTVNEPKQLIFVLPAGVTDGLWRVKICTQYGSGGHNVVKPRVYELDEPMGVGSAYQVPDSGSGSGSGDSGSGEDGDQNEYPLG</sequence>
<evidence type="ECO:0000313" key="4">
    <source>
        <dbReference type="Proteomes" id="UP000260874"/>
    </source>
</evidence>
<dbReference type="AlphaFoldDB" id="A0A3E4PYN6"/>
<gene>
    <name evidence="3" type="ORF">DXC91_12040</name>
</gene>